<keyword evidence="4 7" id="KW-0812">Transmembrane</keyword>
<organism evidence="11 12">
    <name type="scientific">Haloarcula onubensis</name>
    <dbReference type="NCBI Taxonomy" id="2950539"/>
    <lineage>
        <taxon>Archaea</taxon>
        <taxon>Methanobacteriati</taxon>
        <taxon>Methanobacteriota</taxon>
        <taxon>Stenosarchaea group</taxon>
        <taxon>Halobacteria</taxon>
        <taxon>Halobacteriales</taxon>
        <taxon>Haloarculaceae</taxon>
        <taxon>Haloarcula</taxon>
    </lineage>
</organism>
<protein>
    <submittedName>
        <fullName evidence="11">Heme-copper oxidase subunit III</fullName>
    </submittedName>
</protein>
<comment type="subcellular location">
    <subcellularLocation>
        <location evidence="1 7">Cell membrane</location>
        <topology evidence="1 7">Multi-pass membrane protein</topology>
    </subcellularLocation>
</comment>
<dbReference type="InterPro" id="IPR035973">
    <property type="entry name" value="Cyt_c_oxidase_su3-like_sf"/>
</dbReference>
<evidence type="ECO:0000313" key="12">
    <source>
        <dbReference type="Proteomes" id="UP001268864"/>
    </source>
</evidence>
<dbReference type="PROSITE" id="PS50253">
    <property type="entry name" value="COX3"/>
    <property type="match status" value="1"/>
</dbReference>
<gene>
    <name evidence="11" type="ORF">NDI86_13950</name>
</gene>
<comment type="similarity">
    <text evidence="2 7">Belongs to the cytochrome c oxidase subunit 3 family.</text>
</comment>
<feature type="domain" description="Heme-copper oxidase subunit III family profile" evidence="10">
    <location>
        <begin position="15"/>
        <end position="274"/>
    </location>
</feature>
<dbReference type="Gene3D" id="1.20.120.80">
    <property type="entry name" value="Cytochrome c oxidase, subunit III, four-helix bundle"/>
    <property type="match status" value="1"/>
</dbReference>
<keyword evidence="3" id="KW-1003">Cell membrane</keyword>
<evidence type="ECO:0000256" key="9">
    <source>
        <dbReference type="SAM" id="Phobius"/>
    </source>
</evidence>
<feature type="transmembrane region" description="Helical" evidence="9">
    <location>
        <begin position="208"/>
        <end position="232"/>
    </location>
</feature>
<feature type="transmembrane region" description="Helical" evidence="9">
    <location>
        <begin position="253"/>
        <end position="273"/>
    </location>
</feature>
<feature type="compositionally biased region" description="Basic and acidic residues" evidence="8">
    <location>
        <begin position="11"/>
        <end position="21"/>
    </location>
</feature>
<feature type="transmembrane region" description="Helical" evidence="9">
    <location>
        <begin position="29"/>
        <end position="48"/>
    </location>
</feature>
<evidence type="ECO:0000256" key="7">
    <source>
        <dbReference type="RuleBase" id="RU003376"/>
    </source>
</evidence>
<feature type="transmembrane region" description="Helical" evidence="9">
    <location>
        <begin position="168"/>
        <end position="188"/>
    </location>
</feature>
<dbReference type="InterPro" id="IPR024791">
    <property type="entry name" value="Cyt_c/ubiquinol_Oxase_su3"/>
</dbReference>
<dbReference type="Pfam" id="PF00510">
    <property type="entry name" value="COX3"/>
    <property type="match status" value="1"/>
</dbReference>
<dbReference type="PANTHER" id="PTHR11403:SF2">
    <property type="entry name" value="CYTOCHROME BO(3) UBIQUINOL OXIDASE SUBUNIT 3"/>
    <property type="match status" value="1"/>
</dbReference>
<dbReference type="SUPFAM" id="SSF81452">
    <property type="entry name" value="Cytochrome c oxidase subunit III-like"/>
    <property type="match status" value="1"/>
</dbReference>
<dbReference type="PANTHER" id="PTHR11403">
    <property type="entry name" value="CYTOCHROME C OXIDASE SUBUNIT III"/>
    <property type="match status" value="1"/>
</dbReference>
<keyword evidence="5 9" id="KW-1133">Transmembrane helix</keyword>
<dbReference type="InterPro" id="IPR013833">
    <property type="entry name" value="Cyt_c_oxidase_su3_a-hlx"/>
</dbReference>
<feature type="region of interest" description="Disordered" evidence="8">
    <location>
        <begin position="1"/>
        <end position="21"/>
    </location>
</feature>
<evidence type="ECO:0000313" key="11">
    <source>
        <dbReference type="EMBL" id="MDS0283231.1"/>
    </source>
</evidence>
<name>A0ABU2FR36_9EURY</name>
<comment type="caution">
    <text evidence="11">The sequence shown here is derived from an EMBL/GenBank/DDBJ whole genome shotgun (WGS) entry which is preliminary data.</text>
</comment>
<reference evidence="11 12" key="1">
    <citation type="submission" date="2022-06" db="EMBL/GenBank/DDBJ databases">
        <title>Halomicroarcula sp. a new haloarchaeum isolate from saline soil.</title>
        <authorList>
            <person name="Strakova D."/>
            <person name="Galisteo C."/>
            <person name="Sanchez-Porro C."/>
            <person name="Ventosa A."/>
        </authorList>
    </citation>
    <scope>NUCLEOTIDE SEQUENCE [LARGE SCALE GENOMIC DNA]</scope>
    <source>
        <strain evidence="11 12">S3CR25-11</strain>
    </source>
</reference>
<evidence type="ECO:0000256" key="6">
    <source>
        <dbReference type="ARBA" id="ARBA00023136"/>
    </source>
</evidence>
<dbReference type="Proteomes" id="UP001268864">
    <property type="component" value="Unassembled WGS sequence"/>
</dbReference>
<evidence type="ECO:0000256" key="4">
    <source>
        <dbReference type="ARBA" id="ARBA00022692"/>
    </source>
</evidence>
<evidence type="ECO:0000259" key="10">
    <source>
        <dbReference type="PROSITE" id="PS50253"/>
    </source>
</evidence>
<feature type="transmembrane region" description="Helical" evidence="9">
    <location>
        <begin position="54"/>
        <end position="77"/>
    </location>
</feature>
<evidence type="ECO:0000256" key="2">
    <source>
        <dbReference type="ARBA" id="ARBA00010581"/>
    </source>
</evidence>
<evidence type="ECO:0000256" key="3">
    <source>
        <dbReference type="ARBA" id="ARBA00022475"/>
    </source>
</evidence>
<dbReference type="RefSeq" id="WP_310901063.1">
    <property type="nucleotide sequence ID" value="NZ_JAMQOS010000004.1"/>
</dbReference>
<feature type="transmembrane region" description="Helical" evidence="9">
    <location>
        <begin position="134"/>
        <end position="156"/>
    </location>
</feature>
<evidence type="ECO:0000256" key="5">
    <source>
        <dbReference type="ARBA" id="ARBA00022989"/>
    </source>
</evidence>
<dbReference type="EMBL" id="JAMQOS010000004">
    <property type="protein sequence ID" value="MDS0283231.1"/>
    <property type="molecule type" value="Genomic_DNA"/>
</dbReference>
<feature type="transmembrane region" description="Helical" evidence="9">
    <location>
        <begin position="98"/>
        <end position="119"/>
    </location>
</feature>
<keyword evidence="6 9" id="KW-0472">Membrane</keyword>
<proteinExistence type="inferred from homology"/>
<sequence length="275" mass="29140">MSGWLTSAGGHAEEDHDGEHHDHRSRWPLIAAIGAGMLYLGAGFYFVGQDLVPVLVPAGLAGVGVLGLLTGLFGWAFEAFIAPRAGHAGGSADLYTTTMILFLVSDVATFSAGFIYYAFIRSAQFWPPDHLPPLLGSLVIINTALLVASSVTIHYGHEALEDGDRTKFLGLLGATFALGVVFLGGQAYEYYELLVVDGFSISTGVLGSAFYGLTGLHGLHVALGVLLIGIALARSLRGEFGPAHDTAIRTTSLYWHFVDAVWIFLVVALYVGATV</sequence>
<dbReference type="InterPro" id="IPR000298">
    <property type="entry name" value="Cyt_c_oxidase-like_su3"/>
</dbReference>
<keyword evidence="12" id="KW-1185">Reference proteome</keyword>
<evidence type="ECO:0000256" key="8">
    <source>
        <dbReference type="SAM" id="MobiDB-lite"/>
    </source>
</evidence>
<evidence type="ECO:0000256" key="1">
    <source>
        <dbReference type="ARBA" id="ARBA00004651"/>
    </source>
</evidence>
<accession>A0ABU2FR36</accession>
<dbReference type="CDD" id="cd00386">
    <property type="entry name" value="Heme_Cu_Oxidase_III_like"/>
    <property type="match status" value="1"/>
</dbReference>